<dbReference type="Proteomes" id="UP001152519">
    <property type="component" value="Unassembled WGS sequence"/>
</dbReference>
<reference evidence="2" key="1">
    <citation type="submission" date="2021-05" db="EMBL/GenBank/DDBJ databases">
        <authorList>
            <person name="Arsene-Ploetze F."/>
        </authorList>
    </citation>
    <scope>NUCLEOTIDE SEQUENCE</scope>
    <source>
        <strain evidence="2">DSM 42138</strain>
    </source>
</reference>
<accession>A0A9W4DPS7</accession>
<evidence type="ECO:0000313" key="2">
    <source>
        <dbReference type="EMBL" id="CAG6393809.1"/>
    </source>
</evidence>
<name>A0A9W4DPS7_9ACTN</name>
<sequence>MTAPRRARLASPSPPSGDRNPSHRISSHSGNATETESVVPPVRLAARCPRDAHHRLSREWRHYAT</sequence>
<dbReference type="AlphaFoldDB" id="A0A9W4DPS7"/>
<protein>
    <submittedName>
        <fullName evidence="2">Uncharacterized protein</fullName>
    </submittedName>
</protein>
<evidence type="ECO:0000313" key="3">
    <source>
        <dbReference type="Proteomes" id="UP001152519"/>
    </source>
</evidence>
<gene>
    <name evidence="2" type="ORF">SCOCK_220063</name>
</gene>
<evidence type="ECO:0000256" key="1">
    <source>
        <dbReference type="SAM" id="MobiDB-lite"/>
    </source>
</evidence>
<proteinExistence type="predicted"/>
<organism evidence="2 3">
    <name type="scientific">Actinacidiphila cocklensis</name>
    <dbReference type="NCBI Taxonomy" id="887465"/>
    <lineage>
        <taxon>Bacteria</taxon>
        <taxon>Bacillati</taxon>
        <taxon>Actinomycetota</taxon>
        <taxon>Actinomycetes</taxon>
        <taxon>Kitasatosporales</taxon>
        <taxon>Streptomycetaceae</taxon>
        <taxon>Actinacidiphila</taxon>
    </lineage>
</organism>
<keyword evidence="3" id="KW-1185">Reference proteome</keyword>
<feature type="compositionally biased region" description="Polar residues" evidence="1">
    <location>
        <begin position="23"/>
        <end position="36"/>
    </location>
</feature>
<comment type="caution">
    <text evidence="2">The sequence shown here is derived from an EMBL/GenBank/DDBJ whole genome shotgun (WGS) entry which is preliminary data.</text>
</comment>
<feature type="region of interest" description="Disordered" evidence="1">
    <location>
        <begin position="1"/>
        <end position="42"/>
    </location>
</feature>
<dbReference type="EMBL" id="CAJSLV010000051">
    <property type="protein sequence ID" value="CAG6393809.1"/>
    <property type="molecule type" value="Genomic_DNA"/>
</dbReference>